<evidence type="ECO:0000313" key="1">
    <source>
        <dbReference type="EMBL" id="MBW0557156.1"/>
    </source>
</evidence>
<dbReference type="EMBL" id="AVOT02064889">
    <property type="protein sequence ID" value="MBW0557156.1"/>
    <property type="molecule type" value="Genomic_DNA"/>
</dbReference>
<sequence length="364" mass="40879">MGRDMTDIIPDAEPEVSSAANFQGIFLSRMEEFAGILNYHSNISQQSWKRGLDNINRIYKNRWDNLPTKDAHTFLPVGIKVISNRDWQSLLYPANPVKHFWANLMFESISLVSYNVIAPKPYVALTSNLTNPLGLERGEVEYLSSCLSKMKQRATQLSIEGGRADNEISTKLHKNLEDLMDTVIHLMIVYNMVRAHTKVEVNGIKGKLTISKNEAIKDLLKCHKNLGINQICYGILAAFCVAGVCEGKNLVEPVWLFTNKYICYLLDKSFFSSESFNPTVPLKFEFAQCLVLDFGDAWVAKHGLGSSDEVTLTVPREVKGCLPNKAPWALGTILDSKLLSFKWEEAVSDILSASTHSDHSTTWE</sequence>
<reference evidence="1" key="1">
    <citation type="submission" date="2021-03" db="EMBL/GenBank/DDBJ databases">
        <title>Draft genome sequence of rust myrtle Austropuccinia psidii MF-1, a brazilian biotype.</title>
        <authorList>
            <person name="Quecine M.C."/>
            <person name="Pachon D.M.R."/>
            <person name="Bonatelli M.L."/>
            <person name="Correr F.H."/>
            <person name="Franceschini L.M."/>
            <person name="Leite T.F."/>
            <person name="Margarido G.R.A."/>
            <person name="Almeida C.A."/>
            <person name="Ferrarezi J.A."/>
            <person name="Labate C.A."/>
        </authorList>
    </citation>
    <scope>NUCLEOTIDE SEQUENCE</scope>
    <source>
        <strain evidence="1">MF-1</strain>
    </source>
</reference>
<protein>
    <submittedName>
        <fullName evidence="1">Uncharacterized protein</fullName>
    </submittedName>
</protein>
<name>A0A9Q3J7W8_9BASI</name>
<dbReference type="OrthoDB" id="3162621at2759"/>
<gene>
    <name evidence="1" type="ORF">O181_096871</name>
</gene>
<organism evidence="1 2">
    <name type="scientific">Austropuccinia psidii MF-1</name>
    <dbReference type="NCBI Taxonomy" id="1389203"/>
    <lineage>
        <taxon>Eukaryota</taxon>
        <taxon>Fungi</taxon>
        <taxon>Dikarya</taxon>
        <taxon>Basidiomycota</taxon>
        <taxon>Pucciniomycotina</taxon>
        <taxon>Pucciniomycetes</taxon>
        <taxon>Pucciniales</taxon>
        <taxon>Sphaerophragmiaceae</taxon>
        <taxon>Austropuccinia</taxon>
    </lineage>
</organism>
<keyword evidence="2" id="KW-1185">Reference proteome</keyword>
<dbReference type="AlphaFoldDB" id="A0A9Q3J7W8"/>
<dbReference type="Proteomes" id="UP000765509">
    <property type="component" value="Unassembled WGS sequence"/>
</dbReference>
<proteinExistence type="predicted"/>
<comment type="caution">
    <text evidence="1">The sequence shown here is derived from an EMBL/GenBank/DDBJ whole genome shotgun (WGS) entry which is preliminary data.</text>
</comment>
<evidence type="ECO:0000313" key="2">
    <source>
        <dbReference type="Proteomes" id="UP000765509"/>
    </source>
</evidence>
<accession>A0A9Q3J7W8</accession>